<accession>A0A518CIX7</accession>
<dbReference type="EMBL" id="CP036281">
    <property type="protein sequence ID" value="QDU79147.1"/>
    <property type="molecule type" value="Genomic_DNA"/>
</dbReference>
<sequence precursor="true">MPSKVDSLLVCMLLLILILCSAQTAEAESKSADATKTLYVSKVGDNSDGQSWANGFHTIQSALSAIPDEMGGYTIAIRPDTYMESNLAPSHKGAADAYNSLIGDFDGSLGSGATGWVMIDSGDPEKGFKSWDWWSTIRASDKHWPHGNNEKTFSSLVWDRWKLNNLYVSGGDAGLFFDLTDQSGNGFTVIIEDCVGIGRAFGGGVVYPTVRPDEPSVFRRSYFLALDWVGDTAAVLLGGREQEMPEAPHAIFEDCTLVHADNAVAISYASDCARASFKNCRMIVLNFTQPEMGGKSTGILCTQGHKDTGKLHVDLEDCSLAGYSVFTPGPDAKALTYSLSGQVTAYVQFKQSLPEGFTRVNQWSPKLFSMMAPPETPEELKKLSEQE</sequence>
<feature type="signal peptide" evidence="1">
    <location>
        <begin position="1"/>
        <end position="27"/>
    </location>
</feature>
<evidence type="ECO:0000256" key="1">
    <source>
        <dbReference type="SAM" id="SignalP"/>
    </source>
</evidence>
<evidence type="ECO:0000313" key="2">
    <source>
        <dbReference type="EMBL" id="QDU79147.1"/>
    </source>
</evidence>
<keyword evidence="3" id="KW-1185">Reference proteome</keyword>
<keyword evidence="1" id="KW-0732">Signal</keyword>
<dbReference type="RefSeq" id="WP_144993519.1">
    <property type="nucleotide sequence ID" value="NZ_CP036281.1"/>
</dbReference>
<feature type="chain" id="PRO_5022059917" description="Right handed beta helix domain-containing protein" evidence="1">
    <location>
        <begin position="28"/>
        <end position="387"/>
    </location>
</feature>
<gene>
    <name evidence="2" type="ORF">Pla110_08520</name>
</gene>
<reference evidence="2 3" key="1">
    <citation type="submission" date="2019-02" db="EMBL/GenBank/DDBJ databases">
        <title>Deep-cultivation of Planctomycetes and their phenomic and genomic characterization uncovers novel biology.</title>
        <authorList>
            <person name="Wiegand S."/>
            <person name="Jogler M."/>
            <person name="Boedeker C."/>
            <person name="Pinto D."/>
            <person name="Vollmers J."/>
            <person name="Rivas-Marin E."/>
            <person name="Kohn T."/>
            <person name="Peeters S.H."/>
            <person name="Heuer A."/>
            <person name="Rast P."/>
            <person name="Oberbeckmann S."/>
            <person name="Bunk B."/>
            <person name="Jeske O."/>
            <person name="Meyerdierks A."/>
            <person name="Storesund J.E."/>
            <person name="Kallscheuer N."/>
            <person name="Luecker S."/>
            <person name="Lage O.M."/>
            <person name="Pohl T."/>
            <person name="Merkel B.J."/>
            <person name="Hornburger P."/>
            <person name="Mueller R.-W."/>
            <person name="Bruemmer F."/>
            <person name="Labrenz M."/>
            <person name="Spormann A.M."/>
            <person name="Op den Camp H."/>
            <person name="Overmann J."/>
            <person name="Amann R."/>
            <person name="Jetten M.S.M."/>
            <person name="Mascher T."/>
            <person name="Medema M.H."/>
            <person name="Devos D.P."/>
            <person name="Kaster A.-K."/>
            <person name="Ovreas L."/>
            <person name="Rohde M."/>
            <person name="Galperin M.Y."/>
            <person name="Jogler C."/>
        </authorList>
    </citation>
    <scope>NUCLEOTIDE SEQUENCE [LARGE SCALE GENOMIC DNA]</scope>
    <source>
        <strain evidence="2 3">Pla110</strain>
    </source>
</reference>
<protein>
    <recommendedName>
        <fullName evidence="4">Right handed beta helix domain-containing protein</fullName>
    </recommendedName>
</protein>
<dbReference type="AlphaFoldDB" id="A0A518CIX7"/>
<evidence type="ECO:0008006" key="4">
    <source>
        <dbReference type="Google" id="ProtNLM"/>
    </source>
</evidence>
<dbReference type="OrthoDB" id="252609at2"/>
<evidence type="ECO:0000313" key="3">
    <source>
        <dbReference type="Proteomes" id="UP000317178"/>
    </source>
</evidence>
<dbReference type="SUPFAM" id="SSF51126">
    <property type="entry name" value="Pectin lyase-like"/>
    <property type="match status" value="1"/>
</dbReference>
<dbReference type="KEGG" id="plon:Pla110_08520"/>
<dbReference type="Gene3D" id="2.160.20.10">
    <property type="entry name" value="Single-stranded right-handed beta-helix, Pectin lyase-like"/>
    <property type="match status" value="1"/>
</dbReference>
<name>A0A518CIX7_9PLAN</name>
<dbReference type="Proteomes" id="UP000317178">
    <property type="component" value="Chromosome"/>
</dbReference>
<dbReference type="InterPro" id="IPR012334">
    <property type="entry name" value="Pectin_lyas_fold"/>
</dbReference>
<dbReference type="InterPro" id="IPR011050">
    <property type="entry name" value="Pectin_lyase_fold/virulence"/>
</dbReference>
<proteinExistence type="predicted"/>
<organism evidence="2 3">
    <name type="scientific">Polystyrenella longa</name>
    <dbReference type="NCBI Taxonomy" id="2528007"/>
    <lineage>
        <taxon>Bacteria</taxon>
        <taxon>Pseudomonadati</taxon>
        <taxon>Planctomycetota</taxon>
        <taxon>Planctomycetia</taxon>
        <taxon>Planctomycetales</taxon>
        <taxon>Planctomycetaceae</taxon>
        <taxon>Polystyrenella</taxon>
    </lineage>
</organism>